<organism evidence="1 2">
    <name type="scientific">Kribbella italica</name>
    <dbReference type="NCBI Taxonomy" id="1540520"/>
    <lineage>
        <taxon>Bacteria</taxon>
        <taxon>Bacillati</taxon>
        <taxon>Actinomycetota</taxon>
        <taxon>Actinomycetes</taxon>
        <taxon>Propionibacteriales</taxon>
        <taxon>Kribbellaceae</taxon>
        <taxon>Kribbella</taxon>
    </lineage>
</organism>
<protein>
    <submittedName>
        <fullName evidence="1">Uncharacterized protein</fullName>
    </submittedName>
</protein>
<comment type="caution">
    <text evidence="1">The sequence shown here is derived from an EMBL/GenBank/DDBJ whole genome shotgun (WGS) entry which is preliminary data.</text>
</comment>
<dbReference type="AlphaFoldDB" id="A0A7W9J0J0"/>
<keyword evidence="2" id="KW-1185">Reference proteome</keyword>
<evidence type="ECO:0000313" key="2">
    <source>
        <dbReference type="Proteomes" id="UP000549971"/>
    </source>
</evidence>
<dbReference type="EMBL" id="JACHMY010000001">
    <property type="protein sequence ID" value="MBB5833391.1"/>
    <property type="molecule type" value="Genomic_DNA"/>
</dbReference>
<dbReference type="RefSeq" id="WP_184793284.1">
    <property type="nucleotide sequence ID" value="NZ_JACHMY010000001.1"/>
</dbReference>
<sequence length="60" mass="6765">MAGLTRTEYDEVLAAGIDFLGAHDEWGAHIELVELEEHFLGTPLDPFVLVRELREEGVTR</sequence>
<reference evidence="1 2" key="1">
    <citation type="submission" date="2020-08" db="EMBL/GenBank/DDBJ databases">
        <title>Sequencing the genomes of 1000 actinobacteria strains.</title>
        <authorList>
            <person name="Klenk H.-P."/>
        </authorList>
    </citation>
    <scope>NUCLEOTIDE SEQUENCE [LARGE SCALE GENOMIC DNA]</scope>
    <source>
        <strain evidence="1 2">DSM 28967</strain>
    </source>
</reference>
<accession>A0A7W9J0J0</accession>
<evidence type="ECO:0000313" key="1">
    <source>
        <dbReference type="EMBL" id="MBB5833391.1"/>
    </source>
</evidence>
<dbReference type="Proteomes" id="UP000549971">
    <property type="component" value="Unassembled WGS sequence"/>
</dbReference>
<name>A0A7W9J0J0_9ACTN</name>
<proteinExistence type="predicted"/>
<gene>
    <name evidence="1" type="ORF">HDA39_000125</name>
</gene>